<organism evidence="5 6">
    <name type="scientific">Brassica cretica</name>
    <name type="common">Mustard</name>
    <dbReference type="NCBI Taxonomy" id="69181"/>
    <lineage>
        <taxon>Eukaryota</taxon>
        <taxon>Viridiplantae</taxon>
        <taxon>Streptophyta</taxon>
        <taxon>Embryophyta</taxon>
        <taxon>Tracheophyta</taxon>
        <taxon>Spermatophyta</taxon>
        <taxon>Magnoliopsida</taxon>
        <taxon>eudicotyledons</taxon>
        <taxon>Gunneridae</taxon>
        <taxon>Pentapetalae</taxon>
        <taxon>rosids</taxon>
        <taxon>malvids</taxon>
        <taxon>Brassicales</taxon>
        <taxon>Brassicaceae</taxon>
        <taxon>Brassiceae</taxon>
        <taxon>Brassica</taxon>
    </lineage>
</organism>
<proteinExistence type="inferred from homology"/>
<dbReference type="SUPFAM" id="SSF52540">
    <property type="entry name" value="P-loop containing nucleoside triphosphate hydrolases"/>
    <property type="match status" value="1"/>
</dbReference>
<comment type="caution">
    <text evidence="5">The sequence shown here is derived from an EMBL/GenBank/DDBJ whole genome shotgun (WGS) entry which is preliminary data.</text>
</comment>
<protein>
    <recommendedName>
        <fullName evidence="7">ABC transporter domain-containing protein</fullName>
    </recommendedName>
</protein>
<reference evidence="5 6" key="1">
    <citation type="journal article" date="2020" name="BMC Genomics">
        <title>Intraspecific diversification of the crop wild relative Brassica cretica Lam. using demographic model selection.</title>
        <authorList>
            <person name="Kioukis A."/>
            <person name="Michalopoulou V.A."/>
            <person name="Briers L."/>
            <person name="Pirintsos S."/>
            <person name="Studholme D.J."/>
            <person name="Pavlidis P."/>
            <person name="Sarris P.F."/>
        </authorList>
    </citation>
    <scope>NUCLEOTIDE SEQUENCE [LARGE SCALE GENOMIC DNA]</scope>
    <source>
        <strain evidence="6">cv. PFS-1207/04</strain>
    </source>
</reference>
<gene>
    <name evidence="5" type="ORF">DY000_02025734</name>
</gene>
<sequence length="68" mass="7332">MVQDALERVMVGRTSVVISHRLSTIQNCDTIAVLDKGQVVECGDHSSLLAKGPTGAYFSLVSLQRNLC</sequence>
<evidence type="ECO:0000313" key="5">
    <source>
        <dbReference type="EMBL" id="KAF3591033.1"/>
    </source>
</evidence>
<evidence type="ECO:0000256" key="1">
    <source>
        <dbReference type="ARBA" id="ARBA00007577"/>
    </source>
</evidence>
<dbReference type="Gene3D" id="3.40.50.300">
    <property type="entry name" value="P-loop containing nucleotide triphosphate hydrolases"/>
    <property type="match status" value="1"/>
</dbReference>
<evidence type="ECO:0000313" key="6">
    <source>
        <dbReference type="Proteomes" id="UP000266723"/>
    </source>
</evidence>
<comment type="similarity">
    <text evidence="1">Belongs to the ABC transporter superfamily. ABCB family. Multidrug resistance exporter (TC 3.A.1.201) subfamily.</text>
</comment>
<keyword evidence="3" id="KW-0677">Repeat</keyword>
<keyword evidence="2" id="KW-0813">Transport</keyword>
<dbReference type="PANTHER" id="PTHR45136">
    <property type="entry name" value="ABC TRANSPORTER DOMAIN-CONTAINING PROTEIN"/>
    <property type="match status" value="1"/>
</dbReference>
<evidence type="ECO:0000256" key="3">
    <source>
        <dbReference type="ARBA" id="ARBA00022737"/>
    </source>
</evidence>
<name>A0ABQ7E199_BRACR</name>
<evidence type="ECO:0000256" key="2">
    <source>
        <dbReference type="ARBA" id="ARBA00022448"/>
    </source>
</evidence>
<dbReference type="Proteomes" id="UP000266723">
    <property type="component" value="Unassembled WGS sequence"/>
</dbReference>
<accession>A0ABQ7E199</accession>
<dbReference type="EMBL" id="QGKV02000299">
    <property type="protein sequence ID" value="KAF3591033.1"/>
    <property type="molecule type" value="Genomic_DNA"/>
</dbReference>
<dbReference type="InterPro" id="IPR027417">
    <property type="entry name" value="P-loop_NTPase"/>
</dbReference>
<dbReference type="PANTHER" id="PTHR45136:SF2">
    <property type="entry name" value="ABC TRANSPORTER DOMAIN-CONTAINING PROTEIN"/>
    <property type="match status" value="1"/>
</dbReference>
<keyword evidence="6" id="KW-1185">Reference proteome</keyword>
<evidence type="ECO:0008006" key="7">
    <source>
        <dbReference type="Google" id="ProtNLM"/>
    </source>
</evidence>
<evidence type="ECO:0000256" key="4">
    <source>
        <dbReference type="ARBA" id="ARBA00023180"/>
    </source>
</evidence>
<keyword evidence="4" id="KW-0325">Glycoprotein</keyword>